<reference evidence="2" key="2">
    <citation type="journal article" date="2021" name="Sci. Rep.">
        <title>The distribution of antibiotic resistance genes in chicken gut microbiota commensals.</title>
        <authorList>
            <person name="Juricova H."/>
            <person name="Matiasovicova J."/>
            <person name="Kubasova T."/>
            <person name="Cejkova D."/>
            <person name="Rychlik I."/>
        </authorList>
    </citation>
    <scope>NUCLEOTIDE SEQUENCE</scope>
    <source>
        <strain evidence="2">An582</strain>
    </source>
</reference>
<dbReference type="AlphaFoldDB" id="A0A938XBT0"/>
<comment type="caution">
    <text evidence="2">The sequence shown here is derived from an EMBL/GenBank/DDBJ whole genome shotgun (WGS) entry which is preliminary data.</text>
</comment>
<dbReference type="Pfam" id="PF21758">
    <property type="entry name" value="PAC_bac"/>
    <property type="match status" value="1"/>
</dbReference>
<reference evidence="2" key="1">
    <citation type="submission" date="2020-08" db="EMBL/GenBank/DDBJ databases">
        <authorList>
            <person name="Cejkova D."/>
            <person name="Kubasova T."/>
            <person name="Jahodarova E."/>
            <person name="Rychlik I."/>
        </authorList>
    </citation>
    <scope>NUCLEOTIDE SEQUENCE</scope>
    <source>
        <strain evidence="2">An582</strain>
    </source>
</reference>
<feature type="domain" description="Prenylated flavin chaperone LpdD-like" evidence="1">
    <location>
        <begin position="13"/>
        <end position="122"/>
    </location>
</feature>
<evidence type="ECO:0000259" key="1">
    <source>
        <dbReference type="Pfam" id="PF21758"/>
    </source>
</evidence>
<proteinExistence type="predicted"/>
<gene>
    <name evidence="2" type="ORF">H6A20_10815</name>
</gene>
<dbReference type="InterPro" id="IPR048844">
    <property type="entry name" value="LpdD_chaperone-like"/>
</dbReference>
<dbReference type="RefSeq" id="WP_204907141.1">
    <property type="nucleotide sequence ID" value="NZ_JACJKS010000018.1"/>
</dbReference>
<name>A0A938XBT0_9CLOT</name>
<dbReference type="Proteomes" id="UP000705508">
    <property type="component" value="Unassembled WGS sequence"/>
</dbReference>
<dbReference type="EMBL" id="JACJKS010000018">
    <property type="protein sequence ID" value="MBM6949140.1"/>
    <property type="molecule type" value="Genomic_DNA"/>
</dbReference>
<accession>A0A938XBT0</accession>
<protein>
    <recommendedName>
        <fullName evidence="1">Prenylated flavin chaperone LpdD-like domain-containing protein</fullName>
    </recommendedName>
</protein>
<sequence length="127" mass="13576">MEQEIIKQLSFAELAIKFTKIGNDYHVLLTGGDIPHIGCTVLALPRPSLTGDGSVSSTASVLNVTGHKDEALCRQLAERLAATGNTTVVCSGGFHVDGITGQQIKEVQQAVDEICRLLCEALQKEEI</sequence>
<evidence type="ECO:0000313" key="2">
    <source>
        <dbReference type="EMBL" id="MBM6949140.1"/>
    </source>
</evidence>
<organism evidence="2 3">
    <name type="scientific">Mordavella massiliensis</name>
    <dbReference type="NCBI Taxonomy" id="1871024"/>
    <lineage>
        <taxon>Bacteria</taxon>
        <taxon>Bacillati</taxon>
        <taxon>Bacillota</taxon>
        <taxon>Clostridia</taxon>
        <taxon>Eubacteriales</taxon>
        <taxon>Clostridiaceae</taxon>
        <taxon>Mordavella</taxon>
    </lineage>
</organism>
<evidence type="ECO:0000313" key="3">
    <source>
        <dbReference type="Proteomes" id="UP000705508"/>
    </source>
</evidence>